<keyword evidence="3" id="KW-0489">Methyltransferase</keyword>
<dbReference type="InterPro" id="IPR036388">
    <property type="entry name" value="WH-like_DNA-bd_sf"/>
</dbReference>
<name>A0A1G7QVI6_9ACTN</name>
<evidence type="ECO:0000256" key="1">
    <source>
        <dbReference type="SAM" id="MobiDB-lite"/>
    </source>
</evidence>
<dbReference type="PANTHER" id="PTHR42998">
    <property type="entry name" value="TYPE I RESTRICTION ENZYME HINDVIIP M PROTEIN-RELATED"/>
    <property type="match status" value="1"/>
</dbReference>
<reference evidence="3 4" key="1">
    <citation type="submission" date="2016-10" db="EMBL/GenBank/DDBJ databases">
        <authorList>
            <person name="de Groot N.N."/>
        </authorList>
    </citation>
    <scope>NUCLEOTIDE SEQUENCE [LARGE SCALE GENOMIC DNA]</scope>
    <source>
        <strain evidence="3 4">CPCC 201354</strain>
    </source>
</reference>
<gene>
    <name evidence="3" type="ORF">SAMN05421505_101141</name>
</gene>
<dbReference type="RefSeq" id="WP_093167148.1">
    <property type="nucleotide sequence ID" value="NZ_FNCN01000001.1"/>
</dbReference>
<accession>A0A1G7QVI6</accession>
<dbReference type="GO" id="GO:0008170">
    <property type="term" value="F:N-methyltransferase activity"/>
    <property type="evidence" value="ECO:0007669"/>
    <property type="project" value="InterPro"/>
</dbReference>
<dbReference type="Gene3D" id="1.10.10.10">
    <property type="entry name" value="Winged helix-like DNA-binding domain superfamily/Winged helix DNA-binding domain"/>
    <property type="match status" value="1"/>
</dbReference>
<proteinExistence type="predicted"/>
<dbReference type="STRING" id="504805.SAMN05421505_101141"/>
<dbReference type="Pfam" id="PF02384">
    <property type="entry name" value="N6_Mtase"/>
    <property type="match status" value="1"/>
</dbReference>
<dbReference type="PANTHER" id="PTHR42998:SF1">
    <property type="entry name" value="TYPE I RESTRICTION ENZYME HINDI METHYLASE SUBUNIT"/>
    <property type="match status" value="1"/>
</dbReference>
<dbReference type="GO" id="GO:0003677">
    <property type="term" value="F:DNA binding"/>
    <property type="evidence" value="ECO:0007669"/>
    <property type="project" value="InterPro"/>
</dbReference>
<evidence type="ECO:0000259" key="2">
    <source>
        <dbReference type="Pfam" id="PF02384"/>
    </source>
</evidence>
<feature type="domain" description="DNA methylase adenine-specific" evidence="2">
    <location>
        <begin position="163"/>
        <end position="340"/>
    </location>
</feature>
<dbReference type="AlphaFoldDB" id="A0A1G7QVI6"/>
<dbReference type="OrthoDB" id="9784823at2"/>
<evidence type="ECO:0000313" key="3">
    <source>
        <dbReference type="EMBL" id="SDG02527.1"/>
    </source>
</evidence>
<sequence>MNADSLVSAAEIARVAGVTRAAVSNWRKRYPDFPAPVGGGGRNALFASSEVHAWLDRQRKGNDVSTEVVLWQELRGRYGDDMVRALGDVCELLATGSSDALSADLKALISDLAEEDPPEQVMQGLTERFIESAGRAGSDQVSTSRLIRAVRHFAGTASGAALSPMTGTVFDPACGIGSLLLALGEAGGGASIGQELNPQAARLAMMRARLAGRTDVKVKVGDSLREDGWPTLRAELVVCDPPVNVSDWGREDLLLDARWELGVPTRAESELAWLQHCYAHVAPGGRAILVMPPSVAYRKAGRRIRAELVRRGILTQLIALPAGMAASHTQPLHLWMLARPSGAGGGVSAVRLVDLTDADPDGPLQPALHQIADIPLIDLLDETVDLTPAQHITATCADHLANYTATREALLGRLHELAGLLPQLDSGPGALDGATVGVADLVRAGLVELLERDAVSMSDRLDNDFLHGFLHSPANTRRSTSASGGFRAELRGSRIPQMSVDDQRLYGTAFRTIEDFERSVRDLAELSARAVSLARAGLTSGALRPSPQRDDVSRGDVGSERRSG</sequence>
<dbReference type="GO" id="GO:0032259">
    <property type="term" value="P:methylation"/>
    <property type="evidence" value="ECO:0007669"/>
    <property type="project" value="UniProtKB-KW"/>
</dbReference>
<evidence type="ECO:0000313" key="4">
    <source>
        <dbReference type="Proteomes" id="UP000198923"/>
    </source>
</evidence>
<feature type="compositionally biased region" description="Basic and acidic residues" evidence="1">
    <location>
        <begin position="547"/>
        <end position="564"/>
    </location>
</feature>
<keyword evidence="3" id="KW-0808">Transferase</keyword>
<dbReference type="CDD" id="cd02440">
    <property type="entry name" value="AdoMet_MTases"/>
    <property type="match status" value="1"/>
</dbReference>
<protein>
    <submittedName>
        <fullName evidence="3">N-6 DNA Methylase</fullName>
    </submittedName>
</protein>
<organism evidence="3 4">
    <name type="scientific">Sinosporangium album</name>
    <dbReference type="NCBI Taxonomy" id="504805"/>
    <lineage>
        <taxon>Bacteria</taxon>
        <taxon>Bacillati</taxon>
        <taxon>Actinomycetota</taxon>
        <taxon>Actinomycetes</taxon>
        <taxon>Streptosporangiales</taxon>
        <taxon>Streptosporangiaceae</taxon>
        <taxon>Sinosporangium</taxon>
    </lineage>
</organism>
<dbReference type="Proteomes" id="UP000198923">
    <property type="component" value="Unassembled WGS sequence"/>
</dbReference>
<dbReference type="InterPro" id="IPR003356">
    <property type="entry name" value="DNA_methylase_A-5"/>
</dbReference>
<dbReference type="InterPro" id="IPR052916">
    <property type="entry name" value="Type-I_RE_MTase_Subunit"/>
</dbReference>
<feature type="region of interest" description="Disordered" evidence="1">
    <location>
        <begin position="538"/>
        <end position="564"/>
    </location>
</feature>
<dbReference type="EMBL" id="FNCN01000001">
    <property type="protein sequence ID" value="SDG02527.1"/>
    <property type="molecule type" value="Genomic_DNA"/>
</dbReference>
<dbReference type="Gene3D" id="3.40.50.150">
    <property type="entry name" value="Vaccinia Virus protein VP39"/>
    <property type="match status" value="1"/>
</dbReference>
<dbReference type="InterPro" id="IPR029063">
    <property type="entry name" value="SAM-dependent_MTases_sf"/>
</dbReference>
<dbReference type="PRINTS" id="PR00507">
    <property type="entry name" value="N12N6MTFRASE"/>
</dbReference>
<keyword evidence="4" id="KW-1185">Reference proteome</keyword>
<dbReference type="SUPFAM" id="SSF53335">
    <property type="entry name" value="S-adenosyl-L-methionine-dependent methyltransferases"/>
    <property type="match status" value="1"/>
</dbReference>